<comment type="caution">
    <text evidence="2">The sequence shown here is derived from an EMBL/GenBank/DDBJ whole genome shotgun (WGS) entry which is preliminary data.</text>
</comment>
<keyword evidence="1" id="KW-1133">Transmembrane helix</keyword>
<reference evidence="2" key="1">
    <citation type="journal article" date="2022" name="Cell Host Microbe">
        <title>Colonization of the live biotherapeutic product VE303 and modulation of the microbiota and metabolites in healthy volunteers.</title>
        <authorList>
            <person name="Dsouza M."/>
            <person name="Menon R."/>
            <person name="Crossette E."/>
            <person name="Bhattarai S.K."/>
            <person name="Schneider J."/>
            <person name="Kim Y.G."/>
            <person name="Reddy S."/>
            <person name="Caballero S."/>
            <person name="Felix C."/>
            <person name="Cornacchione L."/>
            <person name="Hendrickson J."/>
            <person name="Watson A.R."/>
            <person name="Minot S.S."/>
            <person name="Greenfield N."/>
            <person name="Schopf L."/>
            <person name="Szabady R."/>
            <person name="Patarroyo J."/>
            <person name="Smith W."/>
            <person name="Harrison P."/>
            <person name="Kuijper E.J."/>
            <person name="Kelly C.P."/>
            <person name="Olle B."/>
            <person name="Bobilev D."/>
            <person name="Silber J.L."/>
            <person name="Bucci V."/>
            <person name="Roberts B."/>
            <person name="Faith J."/>
            <person name="Norman J.M."/>
        </authorList>
    </citation>
    <scope>NUCLEOTIDE SEQUENCE</scope>
    <source>
        <strain evidence="2">VE303-04</strain>
    </source>
</reference>
<dbReference type="AlphaFoldDB" id="A0AAW5EZ30"/>
<dbReference type="RefSeq" id="WP_003497516.1">
    <property type="nucleotide sequence ID" value="NZ_BAABZD010000003.1"/>
</dbReference>
<feature type="transmembrane region" description="Helical" evidence="1">
    <location>
        <begin position="195"/>
        <end position="215"/>
    </location>
</feature>
<dbReference type="InterPro" id="IPR006938">
    <property type="entry name" value="DUF624"/>
</dbReference>
<feature type="transmembrane region" description="Helical" evidence="1">
    <location>
        <begin position="72"/>
        <end position="97"/>
    </location>
</feature>
<dbReference type="EMBL" id="JAINVB010000001">
    <property type="protein sequence ID" value="MCK0084444.1"/>
    <property type="molecule type" value="Genomic_DNA"/>
</dbReference>
<feature type="transmembrane region" description="Helical" evidence="1">
    <location>
        <begin position="125"/>
        <end position="147"/>
    </location>
</feature>
<keyword evidence="1" id="KW-0472">Membrane</keyword>
<name>A0AAW5EZ30_CLOSY</name>
<dbReference type="Pfam" id="PF04854">
    <property type="entry name" value="DUF624"/>
    <property type="match status" value="1"/>
</dbReference>
<proteinExistence type="predicted"/>
<evidence type="ECO:0000256" key="1">
    <source>
        <dbReference type="SAM" id="Phobius"/>
    </source>
</evidence>
<protein>
    <submittedName>
        <fullName evidence="2">YesL family protein</fullName>
    </submittedName>
</protein>
<keyword evidence="1" id="KW-0812">Transmembrane</keyword>
<gene>
    <name evidence="2" type="ORF">K5I21_00850</name>
</gene>
<evidence type="ECO:0000313" key="3">
    <source>
        <dbReference type="Proteomes" id="UP001203136"/>
    </source>
</evidence>
<accession>A0AAW5EZ30</accession>
<feature type="transmembrane region" description="Helical" evidence="1">
    <location>
        <begin position="168"/>
        <end position="189"/>
    </location>
</feature>
<sequence>MASKLFDYDNPFFMFMSRIWDLMILNFLAVLLCLPVITAGASVTALYYITLKMAEDRESHIYRSFLKAFRDNLVQSTAIHLIVTAAGAVLLLDFWYFVLGGRAPGASASDIFSAGIFSSGSPARFAAAALLLALMLLYLFITVYVYAIQARFVNTVFKTIINAFMMAVRHLPSTVLMIILNSVFFYIMFHYASWLGFWVLSGPVYLNSLLLCRIFKRYMRTDAKEITETDKNTAE</sequence>
<evidence type="ECO:0000313" key="2">
    <source>
        <dbReference type="EMBL" id="MCK0084444.1"/>
    </source>
</evidence>
<organism evidence="2 3">
    <name type="scientific">Clostridium symbiosum</name>
    <name type="common">Bacteroides symbiosus</name>
    <dbReference type="NCBI Taxonomy" id="1512"/>
    <lineage>
        <taxon>Bacteria</taxon>
        <taxon>Bacillati</taxon>
        <taxon>Bacillota</taxon>
        <taxon>Clostridia</taxon>
        <taxon>Lachnospirales</taxon>
        <taxon>Lachnospiraceae</taxon>
        <taxon>Otoolea</taxon>
    </lineage>
</organism>
<dbReference type="Proteomes" id="UP001203136">
    <property type="component" value="Unassembled WGS sequence"/>
</dbReference>
<feature type="transmembrane region" description="Helical" evidence="1">
    <location>
        <begin position="23"/>
        <end position="51"/>
    </location>
</feature>
<dbReference type="GeneID" id="57967875"/>